<protein>
    <submittedName>
        <fullName evidence="1">Uncharacterized protein</fullName>
    </submittedName>
</protein>
<keyword evidence="2" id="KW-1185">Reference proteome</keyword>
<organism evidence="1 2">
    <name type="scientific">Stieleria magnilauensis</name>
    <dbReference type="NCBI Taxonomy" id="2527963"/>
    <lineage>
        <taxon>Bacteria</taxon>
        <taxon>Pseudomonadati</taxon>
        <taxon>Planctomycetota</taxon>
        <taxon>Planctomycetia</taxon>
        <taxon>Pirellulales</taxon>
        <taxon>Pirellulaceae</taxon>
        <taxon>Stieleria</taxon>
    </lineage>
</organism>
<gene>
    <name evidence="1" type="ORF">TBK1r_55300</name>
</gene>
<sequence length="39" mass="4458">MLHSVADQSRDPSSEENPFLATLDGKRVFRPLPPLCYNR</sequence>
<proteinExistence type="predicted"/>
<dbReference type="EMBL" id="CP036432">
    <property type="protein sequence ID" value="QDV86511.1"/>
    <property type="molecule type" value="Genomic_DNA"/>
</dbReference>
<name>A0ABX5XZ08_9BACT</name>
<reference evidence="1 2" key="1">
    <citation type="submission" date="2019-02" db="EMBL/GenBank/DDBJ databases">
        <title>Deep-cultivation of Planctomycetes and their phenomic and genomic characterization uncovers novel biology.</title>
        <authorList>
            <person name="Wiegand S."/>
            <person name="Jogler M."/>
            <person name="Boedeker C."/>
            <person name="Pinto D."/>
            <person name="Vollmers J."/>
            <person name="Rivas-Marin E."/>
            <person name="Kohn T."/>
            <person name="Peeters S.H."/>
            <person name="Heuer A."/>
            <person name="Rast P."/>
            <person name="Oberbeckmann S."/>
            <person name="Bunk B."/>
            <person name="Jeske O."/>
            <person name="Meyerdierks A."/>
            <person name="Storesund J.E."/>
            <person name="Kallscheuer N."/>
            <person name="Luecker S."/>
            <person name="Lage O.M."/>
            <person name="Pohl T."/>
            <person name="Merkel B.J."/>
            <person name="Hornburger P."/>
            <person name="Mueller R.-W."/>
            <person name="Bruemmer F."/>
            <person name="Labrenz M."/>
            <person name="Spormann A.M."/>
            <person name="Op den Camp H."/>
            <person name="Overmann J."/>
            <person name="Amann R."/>
            <person name="Jetten M.S.M."/>
            <person name="Mascher T."/>
            <person name="Medema M.H."/>
            <person name="Devos D.P."/>
            <person name="Kaster A.-K."/>
            <person name="Ovreas L."/>
            <person name="Rohde M."/>
            <person name="Galperin M.Y."/>
            <person name="Jogler C."/>
        </authorList>
    </citation>
    <scope>NUCLEOTIDE SEQUENCE [LARGE SCALE GENOMIC DNA]</scope>
    <source>
        <strain evidence="1 2">TBK1r</strain>
    </source>
</reference>
<evidence type="ECO:0000313" key="1">
    <source>
        <dbReference type="EMBL" id="QDV86511.1"/>
    </source>
</evidence>
<accession>A0ABX5XZ08</accession>
<dbReference type="Proteomes" id="UP000318081">
    <property type="component" value="Chromosome"/>
</dbReference>
<evidence type="ECO:0000313" key="2">
    <source>
        <dbReference type="Proteomes" id="UP000318081"/>
    </source>
</evidence>